<dbReference type="SUPFAM" id="SSF53474">
    <property type="entry name" value="alpha/beta-Hydrolases"/>
    <property type="match status" value="1"/>
</dbReference>
<organism evidence="2 3">
    <name type="scientific">Sandarakinorhabdus cyanobacteriorum</name>
    <dbReference type="NCBI Taxonomy" id="1981098"/>
    <lineage>
        <taxon>Bacteria</taxon>
        <taxon>Pseudomonadati</taxon>
        <taxon>Pseudomonadota</taxon>
        <taxon>Alphaproteobacteria</taxon>
        <taxon>Sphingomonadales</taxon>
        <taxon>Sphingosinicellaceae</taxon>
        <taxon>Sandarakinorhabdus</taxon>
    </lineage>
</organism>
<dbReference type="PANTHER" id="PTHR43798">
    <property type="entry name" value="MONOACYLGLYCEROL LIPASE"/>
    <property type="match status" value="1"/>
</dbReference>
<dbReference type="AlphaFoldDB" id="A0A255Z2W2"/>
<dbReference type="EMBL" id="NOXT01000051">
    <property type="protein sequence ID" value="OYQ35771.1"/>
    <property type="molecule type" value="Genomic_DNA"/>
</dbReference>
<sequence length="273" mass="29128">MISGKTRQIETRIGKLAVHEHGSGEGTIVFWPALYTDHRIYAGQVAAFAERYRLLVIDPPGHGDSPVPDDLVSMPDCAQAVIDILDAYGETSVHWVGTSWGGIIGGHLGTAHPERFKSLLLANTPFDHGDPKALRGAKFVVGLAKLFGGSAFFGKGVGRSFFPDLKALDKAKLAVFLSGIARQSRKSLTTAGRSVLIARDSLLPLLPSVKVRTMVVAGEMDKLYPPEELRAAAALIPGAEFHITKGTGHLSAFEAPGAFNALLGEWLDRPALG</sequence>
<dbReference type="OrthoDB" id="8680283at2"/>
<reference evidence="2 3" key="1">
    <citation type="submission" date="2017-07" db="EMBL/GenBank/DDBJ databases">
        <title>Sandarakinorhabdus cyanobacteriorum sp. nov., a novel bacterium isolated from cyanobacterial aggregates in a eutrophic lake.</title>
        <authorList>
            <person name="Cai H."/>
        </authorList>
    </citation>
    <scope>NUCLEOTIDE SEQUENCE [LARGE SCALE GENOMIC DNA]</scope>
    <source>
        <strain evidence="2 3">TH057</strain>
    </source>
</reference>
<comment type="caution">
    <text evidence="2">The sequence shown here is derived from an EMBL/GenBank/DDBJ whole genome shotgun (WGS) entry which is preliminary data.</text>
</comment>
<dbReference type="Proteomes" id="UP000216991">
    <property type="component" value="Unassembled WGS sequence"/>
</dbReference>
<gene>
    <name evidence="2" type="ORF">CHU93_01355</name>
</gene>
<dbReference type="InterPro" id="IPR029058">
    <property type="entry name" value="AB_hydrolase_fold"/>
</dbReference>
<feature type="domain" description="AB hydrolase-1" evidence="1">
    <location>
        <begin position="27"/>
        <end position="256"/>
    </location>
</feature>
<proteinExistence type="predicted"/>
<dbReference type="Pfam" id="PF00561">
    <property type="entry name" value="Abhydrolase_1"/>
    <property type="match status" value="1"/>
</dbReference>
<dbReference type="PRINTS" id="PR00111">
    <property type="entry name" value="ABHYDROLASE"/>
</dbReference>
<evidence type="ECO:0000259" key="1">
    <source>
        <dbReference type="Pfam" id="PF00561"/>
    </source>
</evidence>
<evidence type="ECO:0000313" key="2">
    <source>
        <dbReference type="EMBL" id="OYQ35771.1"/>
    </source>
</evidence>
<dbReference type="InterPro" id="IPR000639">
    <property type="entry name" value="Epox_hydrolase-like"/>
</dbReference>
<protein>
    <recommendedName>
        <fullName evidence="1">AB hydrolase-1 domain-containing protein</fullName>
    </recommendedName>
</protein>
<dbReference type="GO" id="GO:0003824">
    <property type="term" value="F:catalytic activity"/>
    <property type="evidence" value="ECO:0007669"/>
    <property type="project" value="InterPro"/>
</dbReference>
<dbReference type="PRINTS" id="PR00412">
    <property type="entry name" value="EPOXHYDRLASE"/>
</dbReference>
<accession>A0A255Z2W2</accession>
<dbReference type="RefSeq" id="WP_094472423.1">
    <property type="nucleotide sequence ID" value="NZ_NOXT01000051.1"/>
</dbReference>
<keyword evidence="3" id="KW-1185">Reference proteome</keyword>
<dbReference type="Gene3D" id="3.40.50.1820">
    <property type="entry name" value="alpha/beta hydrolase"/>
    <property type="match status" value="1"/>
</dbReference>
<name>A0A255Z2W2_9SPHN</name>
<dbReference type="InterPro" id="IPR050266">
    <property type="entry name" value="AB_hydrolase_sf"/>
</dbReference>
<evidence type="ECO:0000313" key="3">
    <source>
        <dbReference type="Proteomes" id="UP000216991"/>
    </source>
</evidence>
<dbReference type="InterPro" id="IPR000073">
    <property type="entry name" value="AB_hydrolase_1"/>
</dbReference>